<gene>
    <name evidence="2" type="primary">Slc7a5</name>
</gene>
<feature type="region of interest" description="Disordered" evidence="1">
    <location>
        <begin position="1"/>
        <end position="38"/>
    </location>
</feature>
<reference evidence="2" key="1">
    <citation type="journal article" date="2004" name="Genome Res.">
        <title>The status, quality, and expansion of the NIH full-length cDNA project: the Mammalian Gene Collection (MGC).</title>
        <authorList>
            <consortium name="The MGC Project Team"/>
            <person name="Gerhard D.S."/>
            <person name="Wagner L."/>
            <person name="Feingold E.A."/>
            <person name="Shenmen C.M."/>
            <person name="Grouse L.H."/>
            <person name="Schuler G."/>
            <person name="Klein S.L."/>
            <person name="Old S."/>
            <person name="Rasooly R."/>
            <person name="Good P."/>
            <person name="Guyer M."/>
            <person name="Peck A.M."/>
            <person name="Derge J.G."/>
            <person name="Lipman D."/>
            <person name="Collins F.S."/>
            <person name="Jang W."/>
            <person name="Sherry S."/>
            <person name="Feolo M."/>
            <person name="Misquitta L."/>
            <person name="Lee E."/>
            <person name="Rotmistrovsky K."/>
            <person name="Greenhut S.F."/>
            <person name="Schaefer C.F."/>
            <person name="Buetow K."/>
            <person name="Bonner T.I."/>
            <person name="Haussler D."/>
            <person name="Kent J."/>
            <person name="Kiekhaus M."/>
            <person name="Furey T."/>
            <person name="Brent M."/>
            <person name="Prange C."/>
            <person name="Schreiber K."/>
            <person name="Shapiro N."/>
            <person name="Bhat N.K."/>
            <person name="Hopkins R.F."/>
            <person name="Hsie F."/>
            <person name="Driscoll T."/>
            <person name="Soares M.B."/>
            <person name="Casavant T.L."/>
            <person name="Scheetz T.E."/>
            <person name="Brown-stein M.J."/>
            <person name="Usdin T.B."/>
            <person name="Toshiyuki S."/>
            <person name="Carninci P."/>
            <person name="Piao Y."/>
            <person name="Dudekula D.B."/>
            <person name="Ko M.S."/>
            <person name="Kawakami K."/>
            <person name="Suzuki Y."/>
            <person name="Sugano S."/>
            <person name="Gruber C.E."/>
            <person name="Smith M.R."/>
            <person name="Simmons B."/>
            <person name="Moore T."/>
            <person name="Waterman R."/>
            <person name="Johnson S.L."/>
            <person name="Ruan Y."/>
            <person name="Wei C.L."/>
            <person name="Mathavan S."/>
            <person name="Gunaratne P.H."/>
            <person name="Wu J."/>
            <person name="Garcia A.M."/>
            <person name="Hulyk S.W."/>
            <person name="Fuh E."/>
            <person name="Yuan Y."/>
            <person name="Sneed A."/>
            <person name="Kowis C."/>
            <person name="Hodgson A."/>
            <person name="Muzny D.M."/>
            <person name="McPherson J."/>
            <person name="Gibbs R.A."/>
            <person name="Fahey J."/>
            <person name="Helton E."/>
            <person name="Ketteman M."/>
            <person name="Madan A."/>
            <person name="Rodrigues S."/>
            <person name="Sanchez A."/>
            <person name="Whiting M."/>
            <person name="Madari A."/>
            <person name="Young A.C."/>
            <person name="Wetherby K.D."/>
            <person name="Granite S.J."/>
            <person name="Kwong P.N."/>
            <person name="Brinkley C.P."/>
            <person name="Pearson R.L."/>
            <person name="Bouffard G.G."/>
            <person name="Blakesly R.W."/>
            <person name="Green E.D."/>
            <person name="Dickson M.C."/>
            <person name="Rodriguez A.C."/>
            <person name="Grimwood J."/>
            <person name="Schmutz J."/>
            <person name="Myers R.M."/>
            <person name="Butterfield Y.S."/>
            <person name="Griffith M."/>
            <person name="Griffith O.L."/>
            <person name="Krzywinski M.I."/>
            <person name="Liao N."/>
            <person name="Morin R."/>
            <person name="Morrin R."/>
            <person name="Palmquist D."/>
            <person name="Petrescu A.S."/>
            <person name="Skalska U."/>
            <person name="Smailus D.E."/>
            <person name="Stott J.M."/>
            <person name="Schnerch A."/>
            <person name="Schein J.E."/>
            <person name="Jones S.J."/>
            <person name="Holt R.A."/>
            <person name="Baross A."/>
            <person name="Marra M.A."/>
            <person name="Clifton S."/>
            <person name="Makowski K.A."/>
            <person name="Bosak S."/>
            <person name="Malek J."/>
        </authorList>
    </citation>
    <scope>NUCLEOTIDE SEQUENCE [LARGE SCALE MRNA]</scope>
    <source>
        <strain evidence="2">CZECH II</strain>
        <tissue evidence="2">Mammary tumor metastatized to lung. Tumor arose spontaneously</tissue>
    </source>
</reference>
<dbReference type="AlphaFoldDB" id="Q91YW7"/>
<dbReference type="EMBL" id="BC013739">
    <property type="protein sequence ID" value="AAH13739.2"/>
    <property type="molecule type" value="mRNA"/>
</dbReference>
<evidence type="ECO:0000313" key="2">
    <source>
        <dbReference type="EMBL" id="AAH13739.2"/>
    </source>
</evidence>
<proteinExistence type="evidence at transcript level"/>
<feature type="compositionally biased region" description="Polar residues" evidence="1">
    <location>
        <begin position="1"/>
        <end position="12"/>
    </location>
</feature>
<protein>
    <submittedName>
        <fullName evidence="2">Slc7a5 protein</fullName>
    </submittedName>
</protein>
<organism evidence="2">
    <name type="scientific">Mus musculus</name>
    <name type="common">Mouse</name>
    <dbReference type="NCBI Taxonomy" id="10090"/>
    <lineage>
        <taxon>Eukaryota</taxon>
        <taxon>Metazoa</taxon>
        <taxon>Chordata</taxon>
        <taxon>Craniata</taxon>
        <taxon>Vertebrata</taxon>
        <taxon>Euteleostomi</taxon>
        <taxon>Mammalia</taxon>
        <taxon>Eutheria</taxon>
        <taxon>Euarchontoglires</taxon>
        <taxon>Glires</taxon>
        <taxon>Rodentia</taxon>
        <taxon>Myomorpha</taxon>
        <taxon>Muroidea</taxon>
        <taxon>Muridae</taxon>
        <taxon>Murinae</taxon>
        <taxon>Mus</taxon>
        <taxon>Mus</taxon>
    </lineage>
</organism>
<name>Q91YW7_MOUSE</name>
<sequence length="183" mass="19186">MQQCPGSHTHSTPRPAPPLLEPDQHHGSPTPPQPPSTWSVPIVLETASSILSKSLLLPPAPPLAIVQKNRHQAPLCSLPPVWCDHSSSLSMKATGYMCGTILQPSRCALGETVGSSQHITEGADLLEGLQDVRPLLASAIASDHGLPEGVSTGMATMQFLHSGDLPLATLTSPLCFWGSLSLG</sequence>
<evidence type="ECO:0000256" key="1">
    <source>
        <dbReference type="SAM" id="MobiDB-lite"/>
    </source>
</evidence>
<accession>Q91YW7</accession>